<evidence type="ECO:0000313" key="1">
    <source>
        <dbReference type="EMBL" id="JAD34544.1"/>
    </source>
</evidence>
<accession>A0A0A8Z567</accession>
<sequence length="30" mass="3405">MPEGILQIKASDSSVRTNTYFRLVLPNLKL</sequence>
<reference evidence="1" key="2">
    <citation type="journal article" date="2015" name="Data Brief">
        <title>Shoot transcriptome of the giant reed, Arundo donax.</title>
        <authorList>
            <person name="Barrero R.A."/>
            <person name="Guerrero F.D."/>
            <person name="Moolhuijzen P."/>
            <person name="Goolsby J.A."/>
            <person name="Tidwell J."/>
            <person name="Bellgard S.E."/>
            <person name="Bellgard M.I."/>
        </authorList>
    </citation>
    <scope>NUCLEOTIDE SEQUENCE</scope>
    <source>
        <tissue evidence="1">Shoot tissue taken approximately 20 cm above the soil surface</tissue>
    </source>
</reference>
<dbReference type="AlphaFoldDB" id="A0A0A8Z567"/>
<proteinExistence type="predicted"/>
<reference evidence="1" key="1">
    <citation type="submission" date="2014-09" db="EMBL/GenBank/DDBJ databases">
        <authorList>
            <person name="Magalhaes I.L.F."/>
            <person name="Oliveira U."/>
            <person name="Santos F.R."/>
            <person name="Vidigal T.H.D.A."/>
            <person name="Brescovit A.D."/>
            <person name="Santos A.J."/>
        </authorList>
    </citation>
    <scope>NUCLEOTIDE SEQUENCE</scope>
    <source>
        <tissue evidence="1">Shoot tissue taken approximately 20 cm above the soil surface</tissue>
    </source>
</reference>
<name>A0A0A8Z567_ARUDO</name>
<dbReference type="EMBL" id="GBRH01263351">
    <property type="protein sequence ID" value="JAD34544.1"/>
    <property type="molecule type" value="Transcribed_RNA"/>
</dbReference>
<organism evidence="1">
    <name type="scientific">Arundo donax</name>
    <name type="common">Giant reed</name>
    <name type="synonym">Donax arundinaceus</name>
    <dbReference type="NCBI Taxonomy" id="35708"/>
    <lineage>
        <taxon>Eukaryota</taxon>
        <taxon>Viridiplantae</taxon>
        <taxon>Streptophyta</taxon>
        <taxon>Embryophyta</taxon>
        <taxon>Tracheophyta</taxon>
        <taxon>Spermatophyta</taxon>
        <taxon>Magnoliopsida</taxon>
        <taxon>Liliopsida</taxon>
        <taxon>Poales</taxon>
        <taxon>Poaceae</taxon>
        <taxon>PACMAD clade</taxon>
        <taxon>Arundinoideae</taxon>
        <taxon>Arundineae</taxon>
        <taxon>Arundo</taxon>
    </lineage>
</organism>
<protein>
    <submittedName>
        <fullName evidence="1">Uncharacterized protein</fullName>
    </submittedName>
</protein>